<name>A0ABP3G8S6_9ACTN</name>
<dbReference type="Proteomes" id="UP001501822">
    <property type="component" value="Unassembled WGS sequence"/>
</dbReference>
<dbReference type="RefSeq" id="WP_252808258.1">
    <property type="nucleotide sequence ID" value="NZ_BAAABM010000019.1"/>
</dbReference>
<evidence type="ECO:0000313" key="1">
    <source>
        <dbReference type="EMBL" id="GAA0338439.1"/>
    </source>
</evidence>
<proteinExistence type="predicted"/>
<organism evidence="1 2">
    <name type="scientific">Actinoallomurus spadix</name>
    <dbReference type="NCBI Taxonomy" id="79912"/>
    <lineage>
        <taxon>Bacteria</taxon>
        <taxon>Bacillati</taxon>
        <taxon>Actinomycetota</taxon>
        <taxon>Actinomycetes</taxon>
        <taxon>Streptosporangiales</taxon>
        <taxon>Thermomonosporaceae</taxon>
        <taxon>Actinoallomurus</taxon>
    </lineage>
</organism>
<protein>
    <submittedName>
        <fullName evidence="1">Uncharacterized protein</fullName>
    </submittedName>
</protein>
<dbReference type="EMBL" id="BAAABM010000019">
    <property type="protein sequence ID" value="GAA0338439.1"/>
    <property type="molecule type" value="Genomic_DNA"/>
</dbReference>
<reference evidence="2" key="1">
    <citation type="journal article" date="2019" name="Int. J. Syst. Evol. Microbiol.">
        <title>The Global Catalogue of Microorganisms (GCM) 10K type strain sequencing project: providing services to taxonomists for standard genome sequencing and annotation.</title>
        <authorList>
            <consortium name="The Broad Institute Genomics Platform"/>
            <consortium name="The Broad Institute Genome Sequencing Center for Infectious Disease"/>
            <person name="Wu L."/>
            <person name="Ma J."/>
        </authorList>
    </citation>
    <scope>NUCLEOTIDE SEQUENCE [LARGE SCALE GENOMIC DNA]</scope>
    <source>
        <strain evidence="2">JCM 3146</strain>
    </source>
</reference>
<evidence type="ECO:0000313" key="2">
    <source>
        <dbReference type="Proteomes" id="UP001501822"/>
    </source>
</evidence>
<gene>
    <name evidence="1" type="ORF">GCM10010151_30100</name>
</gene>
<accession>A0ABP3G8S6</accession>
<comment type="caution">
    <text evidence="1">The sequence shown here is derived from an EMBL/GenBank/DDBJ whole genome shotgun (WGS) entry which is preliminary data.</text>
</comment>
<sequence length="103" mass="11513">MTWVTPSGLTGNAEVIRLSASLLDRRQGDCRQFAAIKLRPHTYPASAERTRYVPWENFPLGVVEQLGTSPGQWLLAQRIARAQDLLESTDLPFGRHRPTIVSA</sequence>
<keyword evidence="2" id="KW-1185">Reference proteome</keyword>